<keyword evidence="3" id="KW-1185">Reference proteome</keyword>
<protein>
    <submittedName>
        <fullName evidence="2">Uncharacterized protein</fullName>
    </submittedName>
</protein>
<evidence type="ECO:0000313" key="2">
    <source>
        <dbReference type="EMBL" id="KAK2153978.1"/>
    </source>
</evidence>
<organism evidence="2 3">
    <name type="scientific">Paralvinella palmiformis</name>
    <dbReference type="NCBI Taxonomy" id="53620"/>
    <lineage>
        <taxon>Eukaryota</taxon>
        <taxon>Metazoa</taxon>
        <taxon>Spiralia</taxon>
        <taxon>Lophotrochozoa</taxon>
        <taxon>Annelida</taxon>
        <taxon>Polychaeta</taxon>
        <taxon>Sedentaria</taxon>
        <taxon>Canalipalpata</taxon>
        <taxon>Terebellida</taxon>
        <taxon>Terebelliformia</taxon>
        <taxon>Alvinellidae</taxon>
        <taxon>Paralvinella</taxon>
    </lineage>
</organism>
<dbReference type="EMBL" id="JAODUP010000280">
    <property type="protein sequence ID" value="KAK2153978.1"/>
    <property type="molecule type" value="Genomic_DNA"/>
</dbReference>
<gene>
    <name evidence="2" type="ORF">LSH36_280g02027</name>
</gene>
<proteinExistence type="predicted"/>
<evidence type="ECO:0000256" key="1">
    <source>
        <dbReference type="SAM" id="MobiDB-lite"/>
    </source>
</evidence>
<dbReference type="Proteomes" id="UP001208570">
    <property type="component" value="Unassembled WGS sequence"/>
</dbReference>
<dbReference type="AlphaFoldDB" id="A0AAD9JIS6"/>
<evidence type="ECO:0000313" key="3">
    <source>
        <dbReference type="Proteomes" id="UP001208570"/>
    </source>
</evidence>
<sequence>MERAISGLPTKSLALRFRRNSVKSPQTTESAPATGASRSAPKRLVASTTLTSVGCRENKVVLDLKFGIVKGYSEYVTFIEKPTPSLNRGRCDAQAVIRIDFSGRFDRVRFKLQYDRPRLWTADISDSRFGDGYGGANGTTSNMAELHIYNRQMRIYGNDLPGHLDAAIDGGLLLKIVDDVIRLDDVITIEVSDERVEWRSREERHYIESKFLYTLSGQNTTYGDRDYDVYAVLNSMNTVWTVFVTSLLVGSDPDLCTRRHRLVSCFGVGKRPNSHLFRDMTFTRQIQYYPGYSAGQRYRLKLDGVILNYVAMVTGPNYRMSHAISKTSRFLAIFRMTRRRFPVIWRHIAGLAVGATFDDRASERSMAIGRSRDTRNDLNPAARLLSTERQRSAINVSSG</sequence>
<feature type="compositionally biased region" description="Polar residues" evidence="1">
    <location>
        <begin position="22"/>
        <end position="31"/>
    </location>
</feature>
<reference evidence="2" key="1">
    <citation type="journal article" date="2023" name="Mol. Biol. Evol.">
        <title>Third-Generation Sequencing Reveals the Adaptive Role of the Epigenome in Three Deep-Sea Polychaetes.</title>
        <authorList>
            <person name="Perez M."/>
            <person name="Aroh O."/>
            <person name="Sun Y."/>
            <person name="Lan Y."/>
            <person name="Juniper S.K."/>
            <person name="Young C.R."/>
            <person name="Angers B."/>
            <person name="Qian P.Y."/>
        </authorList>
    </citation>
    <scope>NUCLEOTIDE SEQUENCE</scope>
    <source>
        <strain evidence="2">P08H-3</strain>
    </source>
</reference>
<comment type="caution">
    <text evidence="2">The sequence shown here is derived from an EMBL/GenBank/DDBJ whole genome shotgun (WGS) entry which is preliminary data.</text>
</comment>
<accession>A0AAD9JIS6</accession>
<feature type="region of interest" description="Disordered" evidence="1">
    <location>
        <begin position="19"/>
        <end position="41"/>
    </location>
</feature>
<name>A0AAD9JIS6_9ANNE</name>